<dbReference type="Proteomes" id="UP000008080">
    <property type="component" value="Chromosome"/>
</dbReference>
<feature type="compositionally biased region" description="Basic and acidic residues" evidence="2">
    <location>
        <begin position="16"/>
        <end position="28"/>
    </location>
</feature>
<dbReference type="FunFam" id="3.40.50.720:FF:000084">
    <property type="entry name" value="Short-chain dehydrogenase reductase"/>
    <property type="match status" value="1"/>
</dbReference>
<dbReference type="eggNOG" id="COG1028">
    <property type="taxonomic scope" value="Bacteria"/>
</dbReference>
<evidence type="ECO:0000313" key="4">
    <source>
        <dbReference type="Proteomes" id="UP000008080"/>
    </source>
</evidence>
<reference evidence="3 4" key="1">
    <citation type="journal article" date="2004" name="Science">
        <title>A predator unmasked: life cycle of Bdellovibrio bacteriovorus from a genomic perspective.</title>
        <authorList>
            <person name="Rendulic S."/>
            <person name="Jagtap P."/>
            <person name="Rosinus A."/>
            <person name="Eppinger M."/>
            <person name="Baar C."/>
            <person name="Lanz C."/>
            <person name="Keller H."/>
            <person name="Lambert C."/>
            <person name="Evans K.J."/>
            <person name="Goesmann A."/>
            <person name="Meyer F."/>
            <person name="Sockett R.E."/>
            <person name="Schuster S.C."/>
        </authorList>
    </citation>
    <scope>NUCLEOTIDE SEQUENCE [LARGE SCALE GENOMIC DNA]</scope>
    <source>
        <strain evidence="4">ATCC 15356 / DSM 50701 / NCIMB 9529 / HD100</strain>
    </source>
</reference>
<gene>
    <name evidence="3" type="primary">fabG</name>
    <name evidence="3" type="ordered locus">Bd1969</name>
</gene>
<accession>Q6MLN8</accession>
<dbReference type="HOGENOM" id="CLU_010194_1_2_7"/>
<dbReference type="CDD" id="cd05233">
    <property type="entry name" value="SDR_c"/>
    <property type="match status" value="1"/>
</dbReference>
<protein>
    <submittedName>
        <fullName evidence="3">Oxidoreductase</fullName>
        <ecNumber evidence="3">1.1.1.100</ecNumber>
    </submittedName>
</protein>
<dbReference type="STRING" id="264462.Bd1969"/>
<sequence>MPAGTPASSAWPGLKMAEKGPEDQKTDKEELYSDRRRFAHGHNFSSAPTFATISPVQIHLRSDEVGVGVRGSNLKKAVLITGASSGIGAATAIEFSKNGYFVYLMGRNKERLQDVALKCRSGASIVSCDLSDEAALNKRLGEVMGAKIHRVECVVNNAGIYESNTTESGSDELWSRQFEVNMLGPLRIVRAFFPYFKEQGGGSIVNISSTLGLRPQGPTSAYSAVKAALVNWTESLALEGGPLNIRANCVCPGLVDTPIHQFHALPEDQKKATLDKMGGLQPLGRIGKPEDIARAVYFLGSDLSSWTTGAVLSVDGGINLT</sequence>
<dbReference type="PRINTS" id="PR00081">
    <property type="entry name" value="GDHRDH"/>
</dbReference>
<dbReference type="AlphaFoldDB" id="Q6MLN8"/>
<dbReference type="PRINTS" id="PR00080">
    <property type="entry name" value="SDRFAMILY"/>
</dbReference>
<dbReference type="InterPro" id="IPR036291">
    <property type="entry name" value="NAD(P)-bd_dom_sf"/>
</dbReference>
<dbReference type="Gene3D" id="3.40.50.720">
    <property type="entry name" value="NAD(P)-binding Rossmann-like Domain"/>
    <property type="match status" value="1"/>
</dbReference>
<dbReference type="EC" id="1.1.1.100" evidence="3"/>
<organism evidence="3 4">
    <name type="scientific">Bdellovibrio bacteriovorus (strain ATCC 15356 / DSM 50701 / NCIMB 9529 / HD100)</name>
    <dbReference type="NCBI Taxonomy" id="264462"/>
    <lineage>
        <taxon>Bacteria</taxon>
        <taxon>Pseudomonadati</taxon>
        <taxon>Bdellovibrionota</taxon>
        <taxon>Bdellovibrionia</taxon>
        <taxon>Bdellovibrionales</taxon>
        <taxon>Pseudobdellovibrionaceae</taxon>
        <taxon>Bdellovibrio</taxon>
    </lineage>
</organism>
<evidence type="ECO:0000313" key="3">
    <source>
        <dbReference type="EMBL" id="CAE79819.1"/>
    </source>
</evidence>
<dbReference type="GO" id="GO:0004316">
    <property type="term" value="F:3-oxoacyl-[acyl-carrier-protein] reductase (NADPH) activity"/>
    <property type="evidence" value="ECO:0007669"/>
    <property type="project" value="UniProtKB-EC"/>
</dbReference>
<dbReference type="Pfam" id="PF13561">
    <property type="entry name" value="adh_short_C2"/>
    <property type="match status" value="1"/>
</dbReference>
<dbReference type="KEGG" id="bba:Bd1969"/>
<dbReference type="InterPro" id="IPR002347">
    <property type="entry name" value="SDR_fam"/>
</dbReference>
<name>Q6MLN8_BDEBA</name>
<proteinExistence type="inferred from homology"/>
<comment type="similarity">
    <text evidence="1">Belongs to the short-chain dehydrogenases/reductases (SDR) family.</text>
</comment>
<evidence type="ECO:0000256" key="1">
    <source>
        <dbReference type="ARBA" id="ARBA00006484"/>
    </source>
</evidence>
<keyword evidence="4" id="KW-1185">Reference proteome</keyword>
<dbReference type="PANTHER" id="PTHR43975:SF2">
    <property type="entry name" value="EG:BACR7A4.14 PROTEIN-RELATED"/>
    <property type="match status" value="1"/>
</dbReference>
<dbReference type="EMBL" id="BX842651">
    <property type="protein sequence ID" value="CAE79819.1"/>
    <property type="molecule type" value="Genomic_DNA"/>
</dbReference>
<dbReference type="SUPFAM" id="SSF51735">
    <property type="entry name" value="NAD(P)-binding Rossmann-fold domains"/>
    <property type="match status" value="1"/>
</dbReference>
<evidence type="ECO:0000256" key="2">
    <source>
        <dbReference type="SAM" id="MobiDB-lite"/>
    </source>
</evidence>
<feature type="region of interest" description="Disordered" evidence="2">
    <location>
        <begin position="1"/>
        <end position="28"/>
    </location>
</feature>
<dbReference type="PANTHER" id="PTHR43975">
    <property type="entry name" value="ZGC:101858"/>
    <property type="match status" value="1"/>
</dbReference>
<keyword evidence="3" id="KW-0560">Oxidoreductase</keyword>